<dbReference type="InterPro" id="IPR000980">
    <property type="entry name" value="SH2"/>
</dbReference>
<feature type="region of interest" description="Disordered" evidence="2">
    <location>
        <begin position="625"/>
        <end position="677"/>
    </location>
</feature>
<feature type="region of interest" description="Disordered" evidence="2">
    <location>
        <begin position="430"/>
        <end position="461"/>
    </location>
</feature>
<reference evidence="4 5" key="1">
    <citation type="journal article" date="2016" name="Nat. Commun.">
        <title>Extremotolerant tardigrade genome and improved radiotolerance of human cultured cells by tardigrade-unique protein.</title>
        <authorList>
            <person name="Hashimoto T."/>
            <person name="Horikawa D.D."/>
            <person name="Saito Y."/>
            <person name="Kuwahara H."/>
            <person name="Kozuka-Hata H."/>
            <person name="Shin-I T."/>
            <person name="Minakuchi Y."/>
            <person name="Ohishi K."/>
            <person name="Motoyama A."/>
            <person name="Aizu T."/>
            <person name="Enomoto A."/>
            <person name="Kondo K."/>
            <person name="Tanaka S."/>
            <person name="Hara Y."/>
            <person name="Koshikawa S."/>
            <person name="Sagara H."/>
            <person name="Miura T."/>
            <person name="Yokobori S."/>
            <person name="Miyagawa K."/>
            <person name="Suzuki Y."/>
            <person name="Kubo T."/>
            <person name="Oyama M."/>
            <person name="Kohara Y."/>
            <person name="Fujiyama A."/>
            <person name="Arakawa K."/>
            <person name="Katayama T."/>
            <person name="Toyoda A."/>
            <person name="Kunieda T."/>
        </authorList>
    </citation>
    <scope>NUCLEOTIDE SEQUENCE [LARGE SCALE GENOMIC DNA]</scope>
    <source>
        <strain evidence="4 5">YOKOZUNA-1</strain>
    </source>
</reference>
<evidence type="ECO:0000256" key="2">
    <source>
        <dbReference type="SAM" id="MobiDB-lite"/>
    </source>
</evidence>
<dbReference type="SMART" id="SM00252">
    <property type="entry name" value="SH2"/>
    <property type="match status" value="1"/>
</dbReference>
<feature type="domain" description="SH2" evidence="3">
    <location>
        <begin position="142"/>
        <end position="247"/>
    </location>
</feature>
<dbReference type="Gene3D" id="3.30.505.10">
    <property type="entry name" value="SH2 domain"/>
    <property type="match status" value="1"/>
</dbReference>
<feature type="region of interest" description="Disordered" evidence="2">
    <location>
        <begin position="1048"/>
        <end position="1069"/>
    </location>
</feature>
<evidence type="ECO:0000259" key="3">
    <source>
        <dbReference type="PROSITE" id="PS50001"/>
    </source>
</evidence>
<feature type="region of interest" description="Disordered" evidence="2">
    <location>
        <begin position="494"/>
        <end position="516"/>
    </location>
</feature>
<dbReference type="Pfam" id="PF00017">
    <property type="entry name" value="SH2"/>
    <property type="match status" value="1"/>
</dbReference>
<feature type="region of interest" description="Disordered" evidence="2">
    <location>
        <begin position="307"/>
        <end position="356"/>
    </location>
</feature>
<feature type="compositionally biased region" description="Low complexity" evidence="2">
    <location>
        <begin position="634"/>
        <end position="651"/>
    </location>
</feature>
<dbReference type="AlphaFoldDB" id="A0A1D1V185"/>
<name>A0A1D1V185_RAMVA</name>
<protein>
    <recommendedName>
        <fullName evidence="3">SH2 domain-containing protein</fullName>
    </recommendedName>
</protein>
<dbReference type="EMBL" id="BDGG01000003">
    <property type="protein sequence ID" value="GAU95511.1"/>
    <property type="molecule type" value="Genomic_DNA"/>
</dbReference>
<feature type="compositionally biased region" description="Polar residues" evidence="2">
    <location>
        <begin position="330"/>
        <end position="340"/>
    </location>
</feature>
<proteinExistence type="predicted"/>
<dbReference type="CDD" id="cd00173">
    <property type="entry name" value="SH2"/>
    <property type="match status" value="1"/>
</dbReference>
<feature type="compositionally biased region" description="Polar residues" evidence="2">
    <location>
        <begin position="55"/>
        <end position="68"/>
    </location>
</feature>
<evidence type="ECO:0000313" key="4">
    <source>
        <dbReference type="EMBL" id="GAU95511.1"/>
    </source>
</evidence>
<dbReference type="SUPFAM" id="SSF55550">
    <property type="entry name" value="SH2 domain"/>
    <property type="match status" value="1"/>
</dbReference>
<dbReference type="PANTHER" id="PTHR15832:SF2">
    <property type="entry name" value="SH2 DOMAIN-CONTAINING PROTEIN"/>
    <property type="match status" value="1"/>
</dbReference>
<dbReference type="STRING" id="947166.A0A1D1V185"/>
<feature type="region of interest" description="Disordered" evidence="2">
    <location>
        <begin position="1"/>
        <end position="77"/>
    </location>
</feature>
<dbReference type="OrthoDB" id="21085at2759"/>
<dbReference type="PANTHER" id="PTHR15832">
    <property type="entry name" value="SHC (SRC HOMOLOGY DOMAIN C-TERMINAL) ADAPTOR HOMOLOG"/>
    <property type="match status" value="1"/>
</dbReference>
<comment type="caution">
    <text evidence="4">The sequence shown here is derived from an EMBL/GenBank/DDBJ whole genome shotgun (WGS) entry which is preliminary data.</text>
</comment>
<evidence type="ECO:0000313" key="5">
    <source>
        <dbReference type="Proteomes" id="UP000186922"/>
    </source>
</evidence>
<dbReference type="InterPro" id="IPR036860">
    <property type="entry name" value="SH2_dom_sf"/>
</dbReference>
<keyword evidence="1" id="KW-0727">SH2 domain</keyword>
<feature type="compositionally biased region" description="Polar residues" evidence="2">
    <location>
        <begin position="652"/>
        <end position="667"/>
    </location>
</feature>
<dbReference type="Proteomes" id="UP000186922">
    <property type="component" value="Unassembled WGS sequence"/>
</dbReference>
<dbReference type="PROSITE" id="PS50001">
    <property type="entry name" value="SH2"/>
    <property type="match status" value="1"/>
</dbReference>
<accession>A0A1D1V185</accession>
<evidence type="ECO:0000256" key="1">
    <source>
        <dbReference type="PROSITE-ProRule" id="PRU00191"/>
    </source>
</evidence>
<feature type="compositionally biased region" description="Polar residues" evidence="2">
    <location>
        <begin position="431"/>
        <end position="461"/>
    </location>
</feature>
<gene>
    <name evidence="4" type="primary">RvY_07115-1</name>
    <name evidence="4" type="synonym">RvY_07115.1</name>
    <name evidence="4" type="ORF">RvY_07115</name>
</gene>
<sequence>MLSDVSSGIRRYSLASSSSAATSESVNTTSPSSRSASSWITPLPHHHGYQREITSESVPGNPEDSQQQGGNGKESNKMKVDTVGRQNMYLKGVEGVVEGAAVSVAGLENGRSSTAFAAAVNTPFIDDKITMLEKVAGTQGIWFLAGLDRQTAEVYLKPAGLGVFIIRPSSLAGTLALSVNIPSSQHFMEFDQHKSHPCQRVEHYLIEHKSGKLSLEGSAVHFPSLPALVEYYSHNRDELPVPLCLPSTLDQIQTREQLQMVGKVAKPADFWMTIGAVVNIETGQSALRSPSMLLESLPLNEERQTTTTTAKLQLPHGSAFERRVRHSRASPDSTSGNISDIENKPAGEAKIGAQSRLSSKVSDYEDLWSLTDTKSADFTMSSISQNGSTPDHSRSLEYHDTASKTSKAVVGVALRDLDALGEWIESELHDSQVSPKGTTASVSTPTTPDITINESSTNHPDLLNENTRVIRRGKRRFANNAAVSRNRFSAPNLSVNVEDVDSSESTDGSSDVRNTHHGVEPVSVYEHDDDCVPEEFPCYTPPPRKCLPSRDQNILESFQSKVGALKRIGSKLLSRKTSLKNVNTSGSLTKDMPAQLHERVLVFRAKKPSYDTCWPVDNDNWSVMNRATPTSDVTSSGTSSSTGSAGARSAGNPQNGRYLTVRSSKSPAGSLPKRSKTISDFSLDPSHNLERDISIERAVTFVIKCTKADFALSLQIGDFLQRFAATPTEDLITLCSDLRLFVVAIRTYILLEHGPSLEDFLSRDCPADSEVKRPQSLELYVDSAVQRLIVDPLCPKIIWTIQNNLGASGQFISLEKGCQVLDHTEATVENLPTEIQSAVMDKLPALSAHFKNLADSHNLLSKTKQLLMIFWDIFGVDADPLEYSFADTTAAFAFAIARTKAYNTEVHLDFIWQLQPTDLKYANYFPVLLAASCATTVLKSLTNDSKPSLSEATARTLVSVIVSIKSNDTIPSIGHNVQVPMDRRLNGSQLILLLAEICDLSPDTSDMTLELSAGCLGIAQTGEIMVRPSLDRWRSVFPNSRLMLHVRTKTRSSASPSATDGVVPASTDA</sequence>
<dbReference type="PRINTS" id="PR00401">
    <property type="entry name" value="SH2DOMAIN"/>
</dbReference>
<organism evidence="4 5">
    <name type="scientific">Ramazzottius varieornatus</name>
    <name type="common">Water bear</name>
    <name type="synonym">Tardigrade</name>
    <dbReference type="NCBI Taxonomy" id="947166"/>
    <lineage>
        <taxon>Eukaryota</taxon>
        <taxon>Metazoa</taxon>
        <taxon>Ecdysozoa</taxon>
        <taxon>Tardigrada</taxon>
        <taxon>Eutardigrada</taxon>
        <taxon>Parachela</taxon>
        <taxon>Hypsibioidea</taxon>
        <taxon>Ramazzottiidae</taxon>
        <taxon>Ramazzottius</taxon>
    </lineage>
</organism>
<keyword evidence="5" id="KW-1185">Reference proteome</keyword>
<feature type="compositionally biased region" description="Low complexity" evidence="2">
    <location>
        <begin position="1"/>
        <end position="41"/>
    </location>
</feature>